<gene>
    <name evidence="1" type="ordered locus">PTH_2483</name>
</gene>
<sequence>MKTAERNFRCGVYTSDLAAPALANRVAAGSSALVVGSFGAEYYQFALETRGIKVMVIPEVPGDVDMILALAVLKSRREGFISVPCAVFTFKWRVIPNNIKRILLECADVIAVLLPVWGKGDIPAGIANAEELLALSEKWFSVHYDPDIEPPASGWAAGLSFTPAQVWTPDGPMWT</sequence>
<dbReference type="Proteomes" id="UP000006556">
    <property type="component" value="Chromosome"/>
</dbReference>
<dbReference type="KEGG" id="pth:PTH_2483"/>
<dbReference type="STRING" id="370438.PTH_2483"/>
<dbReference type="AlphaFoldDB" id="A5CZD3"/>
<dbReference type="EMBL" id="AP009389">
    <property type="protein sequence ID" value="BAF60664.1"/>
    <property type="molecule type" value="Genomic_DNA"/>
</dbReference>
<organism evidence="1 2">
    <name type="scientific">Pelotomaculum thermopropionicum (strain DSM 13744 / JCM 10971 / SI)</name>
    <dbReference type="NCBI Taxonomy" id="370438"/>
    <lineage>
        <taxon>Bacteria</taxon>
        <taxon>Bacillati</taxon>
        <taxon>Bacillota</taxon>
        <taxon>Clostridia</taxon>
        <taxon>Eubacteriales</taxon>
        <taxon>Desulfotomaculaceae</taxon>
        <taxon>Pelotomaculum</taxon>
    </lineage>
</organism>
<name>A5CZD3_PELTS</name>
<protein>
    <submittedName>
        <fullName evidence="1">Hypothetical membrane protein</fullName>
    </submittedName>
</protein>
<keyword evidence="2" id="KW-1185">Reference proteome</keyword>
<dbReference type="HOGENOM" id="CLU_1531142_0_0_9"/>
<proteinExistence type="predicted"/>
<evidence type="ECO:0000313" key="2">
    <source>
        <dbReference type="Proteomes" id="UP000006556"/>
    </source>
</evidence>
<accession>A5CZD3</accession>
<evidence type="ECO:0000313" key="1">
    <source>
        <dbReference type="EMBL" id="BAF60664.1"/>
    </source>
</evidence>
<reference evidence="2" key="1">
    <citation type="journal article" date="2008" name="Genome Res.">
        <title>The genome of Pelotomaculum thermopropionicum reveals niche-associated evolution in anaerobic microbiota.</title>
        <authorList>
            <person name="Kosaka T."/>
            <person name="Kato S."/>
            <person name="Shimoyama T."/>
            <person name="Ishii S."/>
            <person name="Abe T."/>
            <person name="Watanabe K."/>
        </authorList>
    </citation>
    <scope>NUCLEOTIDE SEQUENCE [LARGE SCALE GENOMIC DNA]</scope>
    <source>
        <strain evidence="2">DSM 13744 / JCM 10971 / SI</strain>
    </source>
</reference>